<comment type="caution">
    <text evidence="1">The sequence shown here is derived from an EMBL/GenBank/DDBJ whole genome shotgun (WGS) entry which is preliminary data.</text>
</comment>
<dbReference type="Proteomes" id="UP001143856">
    <property type="component" value="Unassembled WGS sequence"/>
</dbReference>
<proteinExistence type="predicted"/>
<name>A0ACC1PL01_9PEZI</name>
<evidence type="ECO:0000313" key="2">
    <source>
        <dbReference type="Proteomes" id="UP001143856"/>
    </source>
</evidence>
<evidence type="ECO:0000313" key="1">
    <source>
        <dbReference type="EMBL" id="KAJ2995431.1"/>
    </source>
</evidence>
<keyword evidence="2" id="KW-1185">Reference proteome</keyword>
<gene>
    <name evidence="1" type="ORF">NUW58_g1269</name>
</gene>
<accession>A0ACC1PL01</accession>
<protein>
    <submittedName>
        <fullName evidence="1">Uncharacterized protein</fullName>
    </submittedName>
</protein>
<reference evidence="1" key="1">
    <citation type="submission" date="2022-10" db="EMBL/GenBank/DDBJ databases">
        <title>Genome Sequence of Xylaria curta.</title>
        <authorList>
            <person name="Buettner E."/>
        </authorList>
    </citation>
    <scope>NUCLEOTIDE SEQUENCE</scope>
    <source>
        <strain evidence="1">Babe10</strain>
    </source>
</reference>
<dbReference type="EMBL" id="JAPDGR010000133">
    <property type="protein sequence ID" value="KAJ2995431.1"/>
    <property type="molecule type" value="Genomic_DNA"/>
</dbReference>
<sequence>MAPTPTVISEDDKVKAPIGEDNVSTAEGQYAIAGTDFENRPEALRHLTREELQQLNKKLVRKIDSFILPIIGILYILNYIDRQNLAAAKLQGIMEDLDINTQQFATAVSILFVGYLPFQIPSNLLITKIPRPGLYICTAAVIWGGISAATSAVHNYGQLLAVRTILGIAEAVFFPGAIYYLSAWYTKTELGKRIAGLYIAQQVGNAFGGLFAAAILKLDGAHGIRGWQWLFIIEGTATVGIAIICAFIMPEFPHNSRMLNETQRALAVWRIESESGAAEGNEKESLWGGLGKALSDLKLWLLIFCNLLSQAQGSIANYFPTIVASLGFNSTISLLLTAPPYVIAGFVYYGLMFYSDRKNTAYPLIISCISLSIVLYIILLTTRNIGALYFSMLLLPFASVGPQLLLYKTINLHLARPISKRAVSSALVNALGGTSNIWTSYLYYAPPEFYAAFGTLAGAAVLFIATITAYRWLVRHENKRLDSGDPVQINKVKKNGVTDEMVQLGWRYEMY</sequence>
<organism evidence="1 2">
    <name type="scientific">Xylaria curta</name>
    <dbReference type="NCBI Taxonomy" id="42375"/>
    <lineage>
        <taxon>Eukaryota</taxon>
        <taxon>Fungi</taxon>
        <taxon>Dikarya</taxon>
        <taxon>Ascomycota</taxon>
        <taxon>Pezizomycotina</taxon>
        <taxon>Sordariomycetes</taxon>
        <taxon>Xylariomycetidae</taxon>
        <taxon>Xylariales</taxon>
        <taxon>Xylariaceae</taxon>
        <taxon>Xylaria</taxon>
    </lineage>
</organism>